<name>A0A1H9IRN3_9LACT</name>
<dbReference type="PANTHER" id="PTHR30373:SF2">
    <property type="entry name" value="UPF0603 PROTEIN YGCG"/>
    <property type="match status" value="1"/>
</dbReference>
<feature type="chain" id="PRO_5011709352" evidence="3">
    <location>
        <begin position="27"/>
        <end position="445"/>
    </location>
</feature>
<evidence type="ECO:0000256" key="2">
    <source>
        <dbReference type="SAM" id="Phobius"/>
    </source>
</evidence>
<dbReference type="PANTHER" id="PTHR30373">
    <property type="entry name" value="UPF0603 PROTEIN YGCG"/>
    <property type="match status" value="1"/>
</dbReference>
<evidence type="ECO:0000313" key="6">
    <source>
        <dbReference type="Proteomes" id="UP000198556"/>
    </source>
</evidence>
<keyword evidence="3" id="KW-0732">Signal</keyword>
<dbReference type="EMBL" id="FOGF01000006">
    <property type="protein sequence ID" value="SEQ77177.1"/>
    <property type="molecule type" value="Genomic_DNA"/>
</dbReference>
<evidence type="ECO:0000256" key="1">
    <source>
        <dbReference type="SAM" id="MobiDB-lite"/>
    </source>
</evidence>
<organism evidence="5 6">
    <name type="scientific">Granulicatella balaenopterae</name>
    <dbReference type="NCBI Taxonomy" id="137733"/>
    <lineage>
        <taxon>Bacteria</taxon>
        <taxon>Bacillati</taxon>
        <taxon>Bacillota</taxon>
        <taxon>Bacilli</taxon>
        <taxon>Lactobacillales</taxon>
        <taxon>Carnobacteriaceae</taxon>
        <taxon>Granulicatella</taxon>
    </lineage>
</organism>
<accession>A0A1H9IRN3</accession>
<keyword evidence="6" id="KW-1185">Reference proteome</keyword>
<reference evidence="5 6" key="1">
    <citation type="submission" date="2016-10" db="EMBL/GenBank/DDBJ databases">
        <authorList>
            <person name="de Groot N.N."/>
        </authorList>
    </citation>
    <scope>NUCLEOTIDE SEQUENCE [LARGE SCALE GENOMIC DNA]</scope>
    <source>
        <strain evidence="5 6">DSM 15827</strain>
    </source>
</reference>
<evidence type="ECO:0000313" key="5">
    <source>
        <dbReference type="EMBL" id="SEQ77177.1"/>
    </source>
</evidence>
<keyword evidence="2" id="KW-0472">Membrane</keyword>
<evidence type="ECO:0000256" key="3">
    <source>
        <dbReference type="SAM" id="SignalP"/>
    </source>
</evidence>
<keyword evidence="2" id="KW-0812">Transmembrane</keyword>
<sequence length="445" mass="48802">MKDKVQWIIGIVIALLLMLPCSNVQAVNDVFVLDECELLTTEELFKLNEQANQIKDDLGYNAMYIAIEDMGDQDGFDYADLVYNSFYEGEPGVVLLRDHQEKMNYVNFLNGLEEYVTDAELDEALDNYLDGSSYYDGVQAYLTSVSKTFKRINQDYPDFVAGQGALPSDSESLTGKESTTEEASTTAEEGTTEETATTATLSGNQKELPYLVDMAHVFGQEDSDQIEQKLQTISQQEQCDVVVVFVDSLGDKTATEFADDYYDDNGYGYGASHDGILLLISTGERDYAISTTGFGITAFTDAGLVFIVEQMIGDLGDDDFYSAVITFVNLSEQFIQQAKTGEPYDVDNVPKMPLNPLVYLVEVVAGFAIAFGLAIYQKSKLTSVYEQASAADYTKQGSLVIHHQHDQFINRVTTSRVIETKNSSGGSSTHSGSLGTSHGGTSGSF</sequence>
<dbReference type="Gene3D" id="3.10.310.50">
    <property type="match status" value="2"/>
</dbReference>
<feature type="region of interest" description="Disordered" evidence="1">
    <location>
        <begin position="420"/>
        <end position="445"/>
    </location>
</feature>
<dbReference type="AlphaFoldDB" id="A0A1H9IRN3"/>
<dbReference type="Pfam" id="PF04536">
    <property type="entry name" value="TPM_phosphatase"/>
    <property type="match status" value="2"/>
</dbReference>
<evidence type="ECO:0000259" key="4">
    <source>
        <dbReference type="Pfam" id="PF04536"/>
    </source>
</evidence>
<feature type="domain" description="TPM" evidence="4">
    <location>
        <begin position="212"/>
        <end position="329"/>
    </location>
</feature>
<feature type="compositionally biased region" description="Low complexity" evidence="1">
    <location>
        <begin position="423"/>
        <end position="436"/>
    </location>
</feature>
<protein>
    <submittedName>
        <fullName evidence="5">Uncharacterized membrane protein YgcG, contains a TPM-fold domain</fullName>
    </submittedName>
</protein>
<feature type="domain" description="TPM" evidence="4">
    <location>
        <begin position="32"/>
        <end position="146"/>
    </location>
</feature>
<feature type="signal peptide" evidence="3">
    <location>
        <begin position="1"/>
        <end position="26"/>
    </location>
</feature>
<dbReference type="Proteomes" id="UP000198556">
    <property type="component" value="Unassembled WGS sequence"/>
</dbReference>
<keyword evidence="2" id="KW-1133">Transmembrane helix</keyword>
<dbReference type="OrthoDB" id="9806054at2"/>
<feature type="region of interest" description="Disordered" evidence="1">
    <location>
        <begin position="163"/>
        <end position="199"/>
    </location>
</feature>
<proteinExistence type="predicted"/>
<dbReference type="InterPro" id="IPR007621">
    <property type="entry name" value="TPM_dom"/>
</dbReference>
<dbReference type="RefSeq" id="WP_089746110.1">
    <property type="nucleotide sequence ID" value="NZ_FOGF01000006.1"/>
</dbReference>
<gene>
    <name evidence="5" type="ORF">SAMN05421767_10666</name>
</gene>
<feature type="transmembrane region" description="Helical" evidence="2">
    <location>
        <begin position="357"/>
        <end position="376"/>
    </location>
</feature>
<feature type="compositionally biased region" description="Low complexity" evidence="1">
    <location>
        <begin position="175"/>
        <end position="199"/>
    </location>
</feature>
<dbReference type="STRING" id="137733.SAMN05421767_10666"/>